<evidence type="ECO:0000313" key="4">
    <source>
        <dbReference type="Proteomes" id="UP000828390"/>
    </source>
</evidence>
<reference evidence="3" key="2">
    <citation type="submission" date="2020-11" db="EMBL/GenBank/DDBJ databases">
        <authorList>
            <person name="McCartney M.A."/>
            <person name="Auch B."/>
            <person name="Kono T."/>
            <person name="Mallez S."/>
            <person name="Becker A."/>
            <person name="Gohl D.M."/>
            <person name="Silverstein K.A.T."/>
            <person name="Koren S."/>
            <person name="Bechman K.B."/>
            <person name="Herman A."/>
            <person name="Abrahante J.E."/>
            <person name="Garbe J."/>
        </authorList>
    </citation>
    <scope>NUCLEOTIDE SEQUENCE</scope>
    <source>
        <strain evidence="3">Duluth1</strain>
        <tissue evidence="3">Whole animal</tissue>
    </source>
</reference>
<protein>
    <recommendedName>
        <fullName evidence="2">C-type lectin domain-containing protein</fullName>
    </recommendedName>
</protein>
<evidence type="ECO:0000259" key="2">
    <source>
        <dbReference type="PROSITE" id="PS50041"/>
    </source>
</evidence>
<dbReference type="PANTHER" id="PTHR22803">
    <property type="entry name" value="MANNOSE, PHOSPHOLIPASE, LECTIN RECEPTOR RELATED"/>
    <property type="match status" value="1"/>
</dbReference>
<feature type="non-terminal residue" evidence="3">
    <location>
        <position position="582"/>
    </location>
</feature>
<dbReference type="InterPro" id="IPR016186">
    <property type="entry name" value="C-type_lectin-like/link_sf"/>
</dbReference>
<sequence length="582" mass="64828">SDVGQLLANTNDTRWWTGLNNIATPQVYVWDVGLYATQVDDPSVFSWIHEPDDTSHLQNCVTLNIQGSIEDESCLNSHRYICEYPMPTAGSCMPSWTNFSGSCYLFPLDLGDPWSMLTWQDANTKCQTILQGFSDATGITPHLLFIETQPEKDYISNQLPAVDLTSDDYISNQLPAVDLTSDVWWIGLTDNQTEGIFQWTDGRLVGMLAYWANEPNNLGAKEQCVYTNSNGSIADFNCNNTLSYICQKENDVQSAVIPGLGCPASWTRAGKYCYHFETVTQHSWSDAKGACGKYGANLIKVDDFDKKTWLEGQNSVFNSGMWYWTGLNYQSNKQWAWGDGTAADLSLVKWNVEPNNYKGNEACSTILRKGTFNDVNCLIKAGYICEQNTEDSPCKTGWLSLTVGDVTNCYYIGTSLVTYDEAHAKCKTQSSPFDSFLLAVNSQAELDFVRSAIKATAGPAVEFYTGLTDIDHEGIWLYDTSWNPAPDSGLIPWSQAPDFPNGNENCATVIFAGEYINVACTDKHPYICERPAYGVQVNSGTRLFTKGFSVSSVFVLMMYFLIYGVCLHYCLHVTYVLFPAFA</sequence>
<keyword evidence="1" id="KW-0472">Membrane</keyword>
<comment type="caution">
    <text evidence="3">The sequence shown here is derived from an EMBL/GenBank/DDBJ whole genome shotgun (WGS) entry which is preliminary data.</text>
</comment>
<feature type="domain" description="C-type lectin" evidence="2">
    <location>
        <begin position="409"/>
        <end position="529"/>
    </location>
</feature>
<dbReference type="Gene3D" id="3.10.100.10">
    <property type="entry name" value="Mannose-Binding Protein A, subunit A"/>
    <property type="match status" value="4"/>
</dbReference>
<dbReference type="InterPro" id="IPR050111">
    <property type="entry name" value="C-type_lectin/snaclec_domain"/>
</dbReference>
<feature type="domain" description="C-type lectin" evidence="2">
    <location>
        <begin position="1"/>
        <end position="83"/>
    </location>
</feature>
<dbReference type="EMBL" id="JAIWYP010000008">
    <property type="protein sequence ID" value="KAH3785057.1"/>
    <property type="molecule type" value="Genomic_DNA"/>
</dbReference>
<dbReference type="SMART" id="SM00034">
    <property type="entry name" value="CLECT"/>
    <property type="match status" value="3"/>
</dbReference>
<organism evidence="3 4">
    <name type="scientific">Dreissena polymorpha</name>
    <name type="common">Zebra mussel</name>
    <name type="synonym">Mytilus polymorpha</name>
    <dbReference type="NCBI Taxonomy" id="45954"/>
    <lineage>
        <taxon>Eukaryota</taxon>
        <taxon>Metazoa</taxon>
        <taxon>Spiralia</taxon>
        <taxon>Lophotrochozoa</taxon>
        <taxon>Mollusca</taxon>
        <taxon>Bivalvia</taxon>
        <taxon>Autobranchia</taxon>
        <taxon>Heteroconchia</taxon>
        <taxon>Euheterodonta</taxon>
        <taxon>Imparidentia</taxon>
        <taxon>Neoheterodontei</taxon>
        <taxon>Myida</taxon>
        <taxon>Dreissenoidea</taxon>
        <taxon>Dreissenidae</taxon>
        <taxon>Dreissena</taxon>
    </lineage>
</organism>
<proteinExistence type="predicted"/>
<dbReference type="InterPro" id="IPR001304">
    <property type="entry name" value="C-type_lectin-like"/>
</dbReference>
<dbReference type="SUPFAM" id="SSF56436">
    <property type="entry name" value="C-type lectin-like"/>
    <property type="match status" value="4"/>
</dbReference>
<gene>
    <name evidence="3" type="ORF">DPMN_163140</name>
</gene>
<dbReference type="AlphaFoldDB" id="A0A9D4EW71"/>
<dbReference type="PROSITE" id="PS50041">
    <property type="entry name" value="C_TYPE_LECTIN_2"/>
    <property type="match status" value="4"/>
</dbReference>
<evidence type="ECO:0000256" key="1">
    <source>
        <dbReference type="SAM" id="Phobius"/>
    </source>
</evidence>
<dbReference type="Proteomes" id="UP000828390">
    <property type="component" value="Unassembled WGS sequence"/>
</dbReference>
<keyword evidence="4" id="KW-1185">Reference proteome</keyword>
<name>A0A9D4EW71_DREPO</name>
<feature type="domain" description="C-type lectin" evidence="2">
    <location>
        <begin position="269"/>
        <end position="386"/>
    </location>
</feature>
<dbReference type="Pfam" id="PF00059">
    <property type="entry name" value="Lectin_C"/>
    <property type="match status" value="4"/>
</dbReference>
<keyword evidence="1" id="KW-1133">Transmembrane helix</keyword>
<evidence type="ECO:0000313" key="3">
    <source>
        <dbReference type="EMBL" id="KAH3785057.1"/>
    </source>
</evidence>
<feature type="transmembrane region" description="Helical" evidence="1">
    <location>
        <begin position="553"/>
        <end position="578"/>
    </location>
</feature>
<keyword evidence="1" id="KW-0812">Transmembrane</keyword>
<dbReference type="InterPro" id="IPR016187">
    <property type="entry name" value="CTDL_fold"/>
</dbReference>
<reference evidence="3" key="1">
    <citation type="journal article" date="2019" name="bioRxiv">
        <title>The Genome of the Zebra Mussel, Dreissena polymorpha: A Resource for Invasive Species Research.</title>
        <authorList>
            <person name="McCartney M.A."/>
            <person name="Auch B."/>
            <person name="Kono T."/>
            <person name="Mallez S."/>
            <person name="Zhang Y."/>
            <person name="Obille A."/>
            <person name="Becker A."/>
            <person name="Abrahante J.E."/>
            <person name="Garbe J."/>
            <person name="Badalamenti J.P."/>
            <person name="Herman A."/>
            <person name="Mangelson H."/>
            <person name="Liachko I."/>
            <person name="Sullivan S."/>
            <person name="Sone E.D."/>
            <person name="Koren S."/>
            <person name="Silverstein K.A.T."/>
            <person name="Beckman K.B."/>
            <person name="Gohl D.M."/>
        </authorList>
    </citation>
    <scope>NUCLEOTIDE SEQUENCE</scope>
    <source>
        <strain evidence="3">Duluth1</strain>
        <tissue evidence="3">Whole animal</tissue>
    </source>
</reference>
<dbReference type="CDD" id="cd00037">
    <property type="entry name" value="CLECT"/>
    <property type="match status" value="3"/>
</dbReference>
<feature type="domain" description="C-type lectin" evidence="2">
    <location>
        <begin position="99"/>
        <end position="247"/>
    </location>
</feature>
<accession>A0A9D4EW71</accession>